<sequence>MNYNYSLAASFQSARRSSSFIPPEDNTPISPIITSTSSRNSKGSPIDLDDITKEYQRYKRMLSTASCSSDKDFADKEIGLREMLDSDRLDTKTFFSTPRSSHVHLPTTSESIIKDYESKMERRRSV</sequence>
<name>A0A2H0ZPR2_CANAR</name>
<dbReference type="AlphaFoldDB" id="A0A2H0ZPR2"/>
<dbReference type="VEuPathDB" id="FungiDB:B9J08_002118"/>
<evidence type="ECO:0000256" key="1">
    <source>
        <dbReference type="SAM" id="MobiDB-lite"/>
    </source>
</evidence>
<accession>A0A2H0ZPR2</accession>
<organism evidence="3">
    <name type="scientific">Candidozyma auris</name>
    <name type="common">Yeast</name>
    <name type="synonym">Candida auris</name>
    <dbReference type="NCBI Taxonomy" id="498019"/>
    <lineage>
        <taxon>Eukaryota</taxon>
        <taxon>Fungi</taxon>
        <taxon>Dikarya</taxon>
        <taxon>Ascomycota</taxon>
        <taxon>Saccharomycotina</taxon>
        <taxon>Pichiomycetes</taxon>
        <taxon>Metschnikowiaceae</taxon>
        <taxon>Candidozyma</taxon>
    </lineage>
</organism>
<reference evidence="2" key="4">
    <citation type="submission" date="2024-03" db="EMBL/GenBank/DDBJ databases">
        <title>Improved genome assembly of Candida auris strain B8441 and annotation of B11205.</title>
        <authorList>
            <person name="Cauldron N.C."/>
            <person name="Shea T."/>
            <person name="Cuomo C.A."/>
        </authorList>
    </citation>
    <scope>NUCLEOTIDE SEQUENCE</scope>
    <source>
        <strain evidence="2">B8441</strain>
    </source>
</reference>
<dbReference type="VEuPathDB" id="FungiDB:CJI96_0002791"/>
<reference evidence="3 4" key="1">
    <citation type="journal article" date="2017" name="Clin. Infect. Dis.">
        <title>Simultaneous emergence of multidrug-resistant Candida auris on 3 continents confirmed by whole-genome sequencing and epidemiological analyses.</title>
        <authorList>
            <person name="Lockhart S.R."/>
            <person name="Etienne K.A."/>
            <person name="Vallabhaneni S."/>
            <person name="Farooqi J."/>
            <person name="Chowdhary A."/>
            <person name="Govender N.P."/>
            <person name="Colombo A.L."/>
            <person name="Calvo B."/>
            <person name="Cuomo C.A."/>
            <person name="Desjardins C.A."/>
            <person name="Berkow E.L."/>
            <person name="Castanheira M."/>
            <person name="Magobo R.E."/>
            <person name="Jabeen K."/>
            <person name="Asghar R.J."/>
            <person name="Meis J.F."/>
            <person name="Jackson B."/>
            <person name="Chiller T."/>
            <person name="Litvintseva A.P."/>
        </authorList>
    </citation>
    <scope>NUCLEOTIDE SEQUENCE [LARGE SCALE GENOMIC DNA]</scope>
    <source>
        <strain evidence="3 4">B8441</strain>
    </source>
</reference>
<evidence type="ECO:0000313" key="4">
    <source>
        <dbReference type="Proteomes" id="UP000230249"/>
    </source>
</evidence>
<reference evidence="3" key="2">
    <citation type="submission" date="2017-11" db="EMBL/GenBank/DDBJ databases">
        <title>Candida auris genome assembly and annotation.</title>
        <authorList>
            <person name="Munoz J.F."/>
            <person name="Gade L.G."/>
            <person name="Chow N.A."/>
            <person name="Litvintseva A.P."/>
            <person name="Loparev V.N."/>
            <person name="Cuomo C.A."/>
        </authorList>
    </citation>
    <scope>NUCLEOTIDE SEQUENCE</scope>
    <source>
        <strain evidence="3">B8441</strain>
    </source>
</reference>
<dbReference type="Proteomes" id="UP000230249">
    <property type="component" value="Unassembled WGS sequence"/>
</dbReference>
<accession>A0A5Q7YI14</accession>
<dbReference type="OrthoDB" id="4094177at2759"/>
<comment type="caution">
    <text evidence="3">The sequence shown here is derived from an EMBL/GenBank/DDBJ whole genome shotgun (WGS) entry which is preliminary data.</text>
</comment>
<reference evidence="2 4" key="3">
    <citation type="journal article" date="2018" name="Nat. Commun.">
        <title>Genomic insights into multidrug-resistance, mating and virulence in Candida auris and related emerging species.</title>
        <authorList>
            <person name="Munoz J.F."/>
            <person name="Gade L."/>
            <person name="Chow N.A."/>
            <person name="Loparev V.N."/>
            <person name="Juieng P."/>
            <person name="Berkow E.L."/>
            <person name="Farrer R.A."/>
            <person name="Litvintseva A.P."/>
            <person name="Cuomo C.A."/>
        </authorList>
    </citation>
    <scope>GENOME REANNOTATION</scope>
    <source>
        <strain evidence="2 4">B8441</strain>
    </source>
</reference>
<feature type="region of interest" description="Disordered" evidence="1">
    <location>
        <begin position="16"/>
        <end position="47"/>
    </location>
</feature>
<dbReference type="VEuPathDB" id="FungiDB:CJJ07_002242"/>
<dbReference type="EMBL" id="PEKT02000005">
    <property type="protein sequence ID" value="PIS54969.1"/>
    <property type="molecule type" value="Genomic_DNA"/>
</dbReference>
<dbReference type="VEuPathDB" id="FungiDB:CJI97_002309"/>
<evidence type="ECO:0000313" key="2">
    <source>
        <dbReference type="EMBL" id="KAK8440094.1"/>
    </source>
</evidence>
<gene>
    <name evidence="3" type="ORF">B9J08_002118</name>
    <name evidence="2" type="ORF">B9J08_03191</name>
</gene>
<feature type="compositionally biased region" description="Low complexity" evidence="1">
    <location>
        <begin position="27"/>
        <end position="38"/>
    </location>
</feature>
<evidence type="ECO:0000313" key="3">
    <source>
        <dbReference type="EMBL" id="PIS54969.1"/>
    </source>
</evidence>
<protein>
    <submittedName>
        <fullName evidence="3">Uncharacterized protein</fullName>
    </submittedName>
</protein>
<proteinExistence type="predicted"/>
<keyword evidence="4" id="KW-1185">Reference proteome</keyword>
<dbReference type="EMBL" id="PEKT03000003">
    <property type="protein sequence ID" value="KAK8440094.1"/>
    <property type="molecule type" value="Genomic_DNA"/>
</dbReference>